<organism evidence="1 2">
    <name type="scientific">Megaselia scalaris</name>
    <name type="common">Humpbacked fly</name>
    <name type="synonym">Phora scalaris</name>
    <dbReference type="NCBI Taxonomy" id="36166"/>
    <lineage>
        <taxon>Eukaryota</taxon>
        <taxon>Metazoa</taxon>
        <taxon>Ecdysozoa</taxon>
        <taxon>Arthropoda</taxon>
        <taxon>Hexapoda</taxon>
        <taxon>Insecta</taxon>
        <taxon>Pterygota</taxon>
        <taxon>Neoptera</taxon>
        <taxon>Endopterygota</taxon>
        <taxon>Diptera</taxon>
        <taxon>Brachycera</taxon>
        <taxon>Muscomorpha</taxon>
        <taxon>Platypezoidea</taxon>
        <taxon>Phoridae</taxon>
        <taxon>Megaseliini</taxon>
        <taxon>Megaselia</taxon>
    </lineage>
</organism>
<accession>T1H0S5</accession>
<protein>
    <submittedName>
        <fullName evidence="1">Uncharacterized protein</fullName>
    </submittedName>
</protein>
<evidence type="ECO:0000313" key="1">
    <source>
        <dbReference type="EnsemblMetazoa" id="MESCA009764-PA"/>
    </source>
</evidence>
<dbReference type="OMA" id="YANSIEY"/>
<dbReference type="STRING" id="36166.T1H0S5"/>
<dbReference type="Gene3D" id="3.30.560.10">
    <property type="entry name" value="Glucose Oxidase, domain 3"/>
    <property type="match status" value="1"/>
</dbReference>
<dbReference type="Proteomes" id="UP000015102">
    <property type="component" value="Unassembled WGS sequence"/>
</dbReference>
<dbReference type="HOGENOM" id="CLU_1665121_0_0_1"/>
<name>T1H0S5_MEGSC</name>
<proteinExistence type="predicted"/>
<dbReference type="EnsemblMetazoa" id="MESCA009764-RA">
    <property type="protein sequence ID" value="MESCA009764-PA"/>
    <property type="gene ID" value="MESCA009764"/>
</dbReference>
<sequence>IGPEQELNRVGIPVLHHSPGVGENLQDHIAVGGIVFLIDHPISIVMKRMVNINTALRYAVTEDGPLTSSVGLETVAFINTKYANSSDDWPDMNFMMTSASTPSDGGTQVKNAHGLSDEFYNEVFSEINNRDVFGIFPMMLRPKSRGISFALPQLPDSSR</sequence>
<evidence type="ECO:0000313" key="2">
    <source>
        <dbReference type="Proteomes" id="UP000015102"/>
    </source>
</evidence>
<dbReference type="AlphaFoldDB" id="T1H0S5"/>
<reference evidence="1" key="2">
    <citation type="submission" date="2015-06" db="UniProtKB">
        <authorList>
            <consortium name="EnsemblMetazoa"/>
        </authorList>
    </citation>
    <scope>IDENTIFICATION</scope>
</reference>
<dbReference type="PANTHER" id="PTHR11552:SF154">
    <property type="entry name" value="FI04917P"/>
    <property type="match status" value="1"/>
</dbReference>
<dbReference type="SUPFAM" id="SSF54373">
    <property type="entry name" value="FAD-linked reductases, C-terminal domain"/>
    <property type="match status" value="1"/>
</dbReference>
<dbReference type="EMBL" id="CAQQ02133446">
    <property type="status" value="NOT_ANNOTATED_CDS"/>
    <property type="molecule type" value="Genomic_DNA"/>
</dbReference>
<keyword evidence="2" id="KW-1185">Reference proteome</keyword>
<dbReference type="PANTHER" id="PTHR11552">
    <property type="entry name" value="GLUCOSE-METHANOL-CHOLINE GMC OXIDOREDUCTASE"/>
    <property type="match status" value="1"/>
</dbReference>
<dbReference type="InterPro" id="IPR012132">
    <property type="entry name" value="GMC_OxRdtase"/>
</dbReference>
<dbReference type="GO" id="GO:0016491">
    <property type="term" value="F:oxidoreductase activity"/>
    <property type="evidence" value="ECO:0007669"/>
    <property type="project" value="TreeGrafter"/>
</dbReference>
<dbReference type="GO" id="GO:0050660">
    <property type="term" value="F:flavin adenine dinucleotide binding"/>
    <property type="evidence" value="ECO:0007669"/>
    <property type="project" value="InterPro"/>
</dbReference>
<reference evidence="2" key="1">
    <citation type="submission" date="2013-02" db="EMBL/GenBank/DDBJ databases">
        <authorList>
            <person name="Hughes D."/>
        </authorList>
    </citation>
    <scope>NUCLEOTIDE SEQUENCE</scope>
    <source>
        <strain>Durham</strain>
        <strain evidence="2">NC isolate 2 -- Noor lab</strain>
    </source>
</reference>